<sequence length="624" mass="69901">HLYVDADKDEKQKNQQNSINSIYIGYQSCDIEDGTSECPYGSITDAIYAGLQNEGKQDLTVTLQTSIFENVMLDKQIAMNIHNLKIEGEQQIKQGKVMLQNTDKGANIPVLIVDAQSEKNDSRIYISIELSNILICFNQFVKDPSYSSQAPFNPPNLIHIISLGYQEDKLKFRLNECDLRGRGTGVYNSLLCIEQGDVEISNSTFKSIFYKEEFDGQILIPSIFAQSAAVDFGYKCGNVIINDSFFTNLYMLTHQQIKDGSTEDSIGVALTIRRNRNPKSFVVIRNTIFDRCWDVTQQQKGSPTSTIVILMNESQGSNSDFGNINLIDCNFIQCRGRRSGAVYLHSMDQLTSESWPDNDPTPSQYANAIEVFGCESELELNSVSLWAEAQGYEGNYWMNSYINVNDASLIISNSEMLNMTCLNTPISVNGQGKLLVTDTIFANLYRLSQGNIGGSGNGADAGAVSLTGQLKPNQNEYLTSVTNCTFISCQGQRAGVIEVHQGIRLRYVNSSIFRKDCEAVGNSYQQEKAQFIFFFQFDVAKEDLVTHTVFNGNQFEKNGYQLPAKMESFDADLSSETLTIEDLTIKDLIDEIDDINVNILIKENQNSKKKLNLYSRSKGCYLRI</sequence>
<dbReference type="Proteomes" id="UP000324800">
    <property type="component" value="Unassembled WGS sequence"/>
</dbReference>
<evidence type="ECO:0008006" key="3">
    <source>
        <dbReference type="Google" id="ProtNLM"/>
    </source>
</evidence>
<dbReference type="InterPro" id="IPR011050">
    <property type="entry name" value="Pectin_lyase_fold/virulence"/>
</dbReference>
<gene>
    <name evidence="1" type="ORF">EZS28_010678</name>
</gene>
<dbReference type="AlphaFoldDB" id="A0A5J4WGJ2"/>
<accession>A0A5J4WGJ2</accession>
<protein>
    <recommendedName>
        <fullName evidence="3">Right handed beta helix domain-containing protein</fullName>
    </recommendedName>
</protein>
<name>A0A5J4WGJ2_9EUKA</name>
<evidence type="ECO:0000313" key="1">
    <source>
        <dbReference type="EMBL" id="KAA6393796.1"/>
    </source>
</evidence>
<comment type="caution">
    <text evidence="1">The sequence shown here is derived from an EMBL/GenBank/DDBJ whole genome shotgun (WGS) entry which is preliminary data.</text>
</comment>
<reference evidence="1 2" key="1">
    <citation type="submission" date="2019-03" db="EMBL/GenBank/DDBJ databases">
        <title>Single cell metagenomics reveals metabolic interactions within the superorganism composed of flagellate Streblomastix strix and complex community of Bacteroidetes bacteria on its surface.</title>
        <authorList>
            <person name="Treitli S.C."/>
            <person name="Kolisko M."/>
            <person name="Husnik F."/>
            <person name="Keeling P."/>
            <person name="Hampl V."/>
        </authorList>
    </citation>
    <scope>NUCLEOTIDE SEQUENCE [LARGE SCALE GENOMIC DNA]</scope>
    <source>
        <strain evidence="1">ST1C</strain>
    </source>
</reference>
<dbReference type="EMBL" id="SNRW01002138">
    <property type="protein sequence ID" value="KAA6393796.1"/>
    <property type="molecule type" value="Genomic_DNA"/>
</dbReference>
<proteinExistence type="predicted"/>
<evidence type="ECO:0000313" key="2">
    <source>
        <dbReference type="Proteomes" id="UP000324800"/>
    </source>
</evidence>
<dbReference type="SUPFAM" id="SSF51126">
    <property type="entry name" value="Pectin lyase-like"/>
    <property type="match status" value="1"/>
</dbReference>
<organism evidence="1 2">
    <name type="scientific">Streblomastix strix</name>
    <dbReference type="NCBI Taxonomy" id="222440"/>
    <lineage>
        <taxon>Eukaryota</taxon>
        <taxon>Metamonada</taxon>
        <taxon>Preaxostyla</taxon>
        <taxon>Oxymonadida</taxon>
        <taxon>Streblomastigidae</taxon>
        <taxon>Streblomastix</taxon>
    </lineage>
</organism>
<feature type="non-terminal residue" evidence="1">
    <location>
        <position position="1"/>
    </location>
</feature>